<comment type="similarity">
    <text evidence="1">Belongs to the thioesterase PaaI family.</text>
</comment>
<comment type="caution">
    <text evidence="4">The sequence shown here is derived from an EMBL/GenBank/DDBJ whole genome shotgun (WGS) entry which is preliminary data.</text>
</comment>
<dbReference type="AlphaFoldDB" id="A0A9P6C195"/>
<dbReference type="OrthoDB" id="2831072at2759"/>
<dbReference type="Pfam" id="PF03061">
    <property type="entry name" value="4HBT"/>
    <property type="match status" value="1"/>
</dbReference>
<dbReference type="Gene3D" id="3.10.129.10">
    <property type="entry name" value="Hotdog Thioesterase"/>
    <property type="match status" value="1"/>
</dbReference>
<evidence type="ECO:0000256" key="1">
    <source>
        <dbReference type="ARBA" id="ARBA00008324"/>
    </source>
</evidence>
<protein>
    <recommendedName>
        <fullName evidence="3">Thioesterase domain-containing protein</fullName>
    </recommendedName>
</protein>
<sequence>MATAAASKDRADFLLQPLPRESMRYITGNAPQDIKEIPVKWLAIYRHRGNSFACNIAQRIKVVDVSVVPNVDDPLKKDGRVTTEIEVTPDMCNPKGVLHDGCKVFLIDECSATVLTTINAFEGHSFLSGVSQTMNVLFHAPASVGTKLRIVSRSLTSGNAMNSCRCEVWDTKHNRLVASGTQIMMDPSTPTEWSK</sequence>
<keyword evidence="5" id="KW-1185">Reference proteome</keyword>
<evidence type="ECO:0000256" key="2">
    <source>
        <dbReference type="ARBA" id="ARBA00022801"/>
    </source>
</evidence>
<dbReference type="CDD" id="cd03443">
    <property type="entry name" value="PaaI_thioesterase"/>
    <property type="match status" value="1"/>
</dbReference>
<proteinExistence type="inferred from homology"/>
<evidence type="ECO:0000313" key="5">
    <source>
        <dbReference type="Proteomes" id="UP000807342"/>
    </source>
</evidence>
<name>A0A9P6C195_9AGAR</name>
<dbReference type="InterPro" id="IPR029069">
    <property type="entry name" value="HotDog_dom_sf"/>
</dbReference>
<feature type="domain" description="Thioesterase" evidence="3">
    <location>
        <begin position="96"/>
        <end position="174"/>
    </location>
</feature>
<dbReference type="InterPro" id="IPR006683">
    <property type="entry name" value="Thioestr_dom"/>
</dbReference>
<dbReference type="Proteomes" id="UP000807342">
    <property type="component" value="Unassembled WGS sequence"/>
</dbReference>
<dbReference type="InterPro" id="IPR039298">
    <property type="entry name" value="ACOT13"/>
</dbReference>
<dbReference type="PANTHER" id="PTHR21660:SF1">
    <property type="entry name" value="ACYL-COENZYME A THIOESTERASE 13"/>
    <property type="match status" value="1"/>
</dbReference>
<reference evidence="4" key="1">
    <citation type="submission" date="2020-11" db="EMBL/GenBank/DDBJ databases">
        <authorList>
            <consortium name="DOE Joint Genome Institute"/>
            <person name="Ahrendt S."/>
            <person name="Riley R."/>
            <person name="Andreopoulos W."/>
            <person name="Labutti K."/>
            <person name="Pangilinan J."/>
            <person name="Ruiz-Duenas F.J."/>
            <person name="Barrasa J.M."/>
            <person name="Sanchez-Garcia M."/>
            <person name="Camarero S."/>
            <person name="Miyauchi S."/>
            <person name="Serrano A."/>
            <person name="Linde D."/>
            <person name="Babiker R."/>
            <person name="Drula E."/>
            <person name="Ayuso-Fernandez I."/>
            <person name="Pacheco R."/>
            <person name="Padilla G."/>
            <person name="Ferreira P."/>
            <person name="Barriuso J."/>
            <person name="Kellner H."/>
            <person name="Castanera R."/>
            <person name="Alfaro M."/>
            <person name="Ramirez L."/>
            <person name="Pisabarro A.G."/>
            <person name="Kuo A."/>
            <person name="Tritt A."/>
            <person name="Lipzen A."/>
            <person name="He G."/>
            <person name="Yan M."/>
            <person name="Ng V."/>
            <person name="Cullen D."/>
            <person name="Martin F."/>
            <person name="Rosso M.-N."/>
            <person name="Henrissat B."/>
            <person name="Hibbett D."/>
            <person name="Martinez A.T."/>
            <person name="Grigoriev I.V."/>
        </authorList>
    </citation>
    <scope>NUCLEOTIDE SEQUENCE</scope>
    <source>
        <strain evidence="4">MF-IS2</strain>
    </source>
</reference>
<organism evidence="4 5">
    <name type="scientific">Macrolepiota fuliginosa MF-IS2</name>
    <dbReference type="NCBI Taxonomy" id="1400762"/>
    <lineage>
        <taxon>Eukaryota</taxon>
        <taxon>Fungi</taxon>
        <taxon>Dikarya</taxon>
        <taxon>Basidiomycota</taxon>
        <taxon>Agaricomycotina</taxon>
        <taxon>Agaricomycetes</taxon>
        <taxon>Agaricomycetidae</taxon>
        <taxon>Agaricales</taxon>
        <taxon>Agaricineae</taxon>
        <taxon>Agaricaceae</taxon>
        <taxon>Macrolepiota</taxon>
    </lineage>
</organism>
<dbReference type="GO" id="GO:0047617">
    <property type="term" value="F:fatty acyl-CoA hydrolase activity"/>
    <property type="evidence" value="ECO:0007669"/>
    <property type="project" value="InterPro"/>
</dbReference>
<keyword evidence="2" id="KW-0378">Hydrolase</keyword>
<gene>
    <name evidence="4" type="ORF">P691DRAFT_795618</name>
</gene>
<dbReference type="EMBL" id="MU151308">
    <property type="protein sequence ID" value="KAF9445329.1"/>
    <property type="molecule type" value="Genomic_DNA"/>
</dbReference>
<dbReference type="PANTHER" id="PTHR21660">
    <property type="entry name" value="THIOESTERASE SUPERFAMILY MEMBER-RELATED"/>
    <property type="match status" value="1"/>
</dbReference>
<accession>A0A9P6C195</accession>
<dbReference type="SUPFAM" id="SSF54637">
    <property type="entry name" value="Thioesterase/thiol ester dehydrase-isomerase"/>
    <property type="match status" value="1"/>
</dbReference>
<evidence type="ECO:0000259" key="3">
    <source>
        <dbReference type="Pfam" id="PF03061"/>
    </source>
</evidence>
<evidence type="ECO:0000313" key="4">
    <source>
        <dbReference type="EMBL" id="KAF9445329.1"/>
    </source>
</evidence>